<accession>A0A3B0ZV80</accession>
<protein>
    <recommendedName>
        <fullName evidence="2">Nucleotidyl transferase AbiEii/AbiGii toxin family protein</fullName>
    </recommendedName>
</protein>
<dbReference type="EMBL" id="UOFT01000058">
    <property type="protein sequence ID" value="VAW97398.1"/>
    <property type="molecule type" value="Genomic_DNA"/>
</dbReference>
<evidence type="ECO:0008006" key="2">
    <source>
        <dbReference type="Google" id="ProtNLM"/>
    </source>
</evidence>
<name>A0A3B0ZV80_9ZZZZ</name>
<gene>
    <name evidence="1" type="ORF">MNBD_GAMMA23-914</name>
</gene>
<reference evidence="1" key="1">
    <citation type="submission" date="2018-06" db="EMBL/GenBank/DDBJ databases">
        <authorList>
            <person name="Zhirakovskaya E."/>
        </authorList>
    </citation>
    <scope>NUCLEOTIDE SEQUENCE</scope>
</reference>
<organism evidence="1">
    <name type="scientific">hydrothermal vent metagenome</name>
    <dbReference type="NCBI Taxonomy" id="652676"/>
    <lineage>
        <taxon>unclassified sequences</taxon>
        <taxon>metagenomes</taxon>
        <taxon>ecological metagenomes</taxon>
    </lineage>
</organism>
<evidence type="ECO:0000313" key="1">
    <source>
        <dbReference type="EMBL" id="VAW97398.1"/>
    </source>
</evidence>
<dbReference type="InterPro" id="IPR014942">
    <property type="entry name" value="AbiEii"/>
</dbReference>
<proteinExistence type="predicted"/>
<dbReference type="Pfam" id="PF08843">
    <property type="entry name" value="AbiEii"/>
    <property type="match status" value="1"/>
</dbReference>
<dbReference type="AlphaFoldDB" id="A0A3B0ZV80"/>
<sequence length="266" mass="30232">MERFLYRLTQSSHATSFILKGALMLRAWQSPEARPTMDIDMLGKTSNEIDSIVAQVKEIISVNTEADGLNFDLDSVKGERIKEDADYEGVRVRFVGTLANARIHMQIDVGFDDIIHPEPVETEFPTILNSPVPKLLCYSRESVIAEKFEAMLKLQELNSRMKDFYDIWLLSRQFDFEGSNLAKAISLTINHRGTSIPTEITAFSKEFIKLKQVQWAAFKKRLGQEHVPANFEEIVTTVEAFLMPMVSALTSNTEPPALWQASKSWK</sequence>